<comment type="caution">
    <text evidence="1">The sequence shown here is derived from an EMBL/GenBank/DDBJ whole genome shotgun (WGS) entry which is preliminary data.</text>
</comment>
<dbReference type="Gene3D" id="3.40.720.10">
    <property type="entry name" value="Alkaline Phosphatase, subunit A"/>
    <property type="match status" value="1"/>
</dbReference>
<dbReference type="Proteomes" id="UP000661077">
    <property type="component" value="Unassembled WGS sequence"/>
</dbReference>
<dbReference type="EMBL" id="JAEVLS010000002">
    <property type="protein sequence ID" value="MBM0105589.1"/>
    <property type="molecule type" value="Genomic_DNA"/>
</dbReference>
<evidence type="ECO:0000313" key="2">
    <source>
        <dbReference type="Proteomes" id="UP000661077"/>
    </source>
</evidence>
<proteinExistence type="predicted"/>
<sequence length="451" mass="50851">MAAPAQRLLLLELNELCPSLIDRFMAEGALPNFKRLRQRSRAYITHTNESVLEPWIQWVTVHTGVPLDQHGILDLDEAGKLQHEAFWDRMSSDNVLLMCPMNVRFNRTDGSIFMPDPWAASQTPSSEIEPFYRFVRSAVNTHARSSGFDRKVALDALRYLVGHGMSAGTCIALARQLISERIGSHDVKWRRASLLDKLCWDVFAHFWRSERRPRIGVFFSNATAHYQHKYWRHHDPDAFSLRPDATELRNYSKAIRYGYQGLDELIGKALAIAGSDTAIVLCTALSQQPMLDYEERGGKAMFLPKDFKRLLDAIGAPANARVEQIMAEEARLHYNDPADAELAQAVLREVRTSEGHTLFKLRGFDGRAFIIGCGVFSGEVRPHTRFTSVNGLTANFHDHFLLMPTTTSAKHHPDGVLWVALPSGVANAEVEHIALTQVRTQFDEILALHSA</sequence>
<accession>A0ABS1WX87</accession>
<keyword evidence="2" id="KW-1185">Reference proteome</keyword>
<dbReference type="RefSeq" id="WP_203167624.1">
    <property type="nucleotide sequence ID" value="NZ_JAEVLS010000002.1"/>
</dbReference>
<dbReference type="SUPFAM" id="SSF53649">
    <property type="entry name" value="Alkaline phosphatase-like"/>
    <property type="match status" value="1"/>
</dbReference>
<name>A0ABS1WX87_9GAMM</name>
<protein>
    <submittedName>
        <fullName evidence="1">Alkaline phosphatase family protein</fullName>
    </submittedName>
</protein>
<evidence type="ECO:0000313" key="1">
    <source>
        <dbReference type="EMBL" id="MBM0105589.1"/>
    </source>
</evidence>
<dbReference type="InterPro" id="IPR017850">
    <property type="entry name" value="Alkaline_phosphatase_core_sf"/>
</dbReference>
<reference evidence="1 2" key="1">
    <citation type="journal article" date="2021" name="Int. J. Syst. Evol. Microbiol.">
        <title>Steroidobacter gossypii sp. nov., isolated from soil of cotton cropping field.</title>
        <authorList>
            <person name="Huang R."/>
            <person name="Yang S."/>
            <person name="Zhen C."/>
            <person name="Liu W."/>
        </authorList>
    </citation>
    <scope>NUCLEOTIDE SEQUENCE [LARGE SCALE GENOMIC DNA]</scope>
    <source>
        <strain evidence="1 2">S1-65</strain>
    </source>
</reference>
<organism evidence="1 2">
    <name type="scientific">Steroidobacter gossypii</name>
    <dbReference type="NCBI Taxonomy" id="2805490"/>
    <lineage>
        <taxon>Bacteria</taxon>
        <taxon>Pseudomonadati</taxon>
        <taxon>Pseudomonadota</taxon>
        <taxon>Gammaproteobacteria</taxon>
        <taxon>Steroidobacterales</taxon>
        <taxon>Steroidobacteraceae</taxon>
        <taxon>Steroidobacter</taxon>
    </lineage>
</organism>
<gene>
    <name evidence="1" type="ORF">JM946_12555</name>
</gene>